<gene>
    <name evidence="1" type="ORF">CGL51_05635</name>
    <name evidence="2" type="ORF">CGL52_11020</name>
</gene>
<dbReference type="EMBL" id="NMUE01000014">
    <property type="protein sequence ID" value="RFA96152.1"/>
    <property type="molecule type" value="Genomic_DNA"/>
</dbReference>
<dbReference type="Proteomes" id="UP000256877">
    <property type="component" value="Unassembled WGS sequence"/>
</dbReference>
<accession>A0A371QZE0</accession>
<organism evidence="1 4">
    <name type="scientific">Pyrobaculum aerophilum</name>
    <dbReference type="NCBI Taxonomy" id="13773"/>
    <lineage>
        <taxon>Archaea</taxon>
        <taxon>Thermoproteota</taxon>
        <taxon>Thermoprotei</taxon>
        <taxon>Thermoproteales</taxon>
        <taxon>Thermoproteaceae</taxon>
        <taxon>Pyrobaculum</taxon>
    </lineage>
</organism>
<evidence type="ECO:0000313" key="2">
    <source>
        <dbReference type="EMBL" id="RFA96304.1"/>
    </source>
</evidence>
<dbReference type="AlphaFoldDB" id="A0A371QZE0"/>
<evidence type="ECO:0000313" key="3">
    <source>
        <dbReference type="Proteomes" id="UP000256877"/>
    </source>
</evidence>
<sequence>MAVPTAKRDEEEVLTDAIPHILDSAAGVLKAVYWLARISLRGVKPLTHVQKRREVARRRLAWREAQRRLRKQL</sequence>
<protein>
    <submittedName>
        <fullName evidence="1">Uncharacterized protein</fullName>
    </submittedName>
</protein>
<reference evidence="3 4" key="1">
    <citation type="submission" date="2017-07" db="EMBL/GenBank/DDBJ databases">
        <title>Draft genome sequence of aerobic hyperthermophilic archaea, Pyrobaculum aerophilum YKB31 and YKB32.</title>
        <authorList>
            <person name="Mochizuki T."/>
            <person name="Berliner A.J."/>
            <person name="Yoshida-Takashima Y."/>
            <person name="Takaki Y."/>
            <person name="Nunoura T."/>
            <person name="Takai K."/>
        </authorList>
    </citation>
    <scope>NUCLEOTIDE SEQUENCE [LARGE SCALE GENOMIC DNA]</scope>
    <source>
        <strain evidence="1 4">YKB31</strain>
        <strain evidence="2 3">YKB32</strain>
    </source>
</reference>
<dbReference type="EMBL" id="NMUF01000038">
    <property type="protein sequence ID" value="RFA96304.1"/>
    <property type="molecule type" value="Genomic_DNA"/>
</dbReference>
<comment type="caution">
    <text evidence="1">The sequence shown here is derived from an EMBL/GenBank/DDBJ whole genome shotgun (WGS) entry which is preliminary data.</text>
</comment>
<evidence type="ECO:0000313" key="1">
    <source>
        <dbReference type="EMBL" id="RFA96152.1"/>
    </source>
</evidence>
<dbReference type="Proteomes" id="UP000257123">
    <property type="component" value="Unassembled WGS sequence"/>
</dbReference>
<dbReference type="RefSeq" id="WP_116421008.1">
    <property type="nucleotide sequence ID" value="NZ_NMUE01000014.1"/>
</dbReference>
<evidence type="ECO:0000313" key="4">
    <source>
        <dbReference type="Proteomes" id="UP000257123"/>
    </source>
</evidence>
<name>A0A371QZE0_9CREN</name>
<proteinExistence type="predicted"/>